<evidence type="ECO:0000313" key="3">
    <source>
        <dbReference type="Proteomes" id="UP001165667"/>
    </source>
</evidence>
<reference evidence="2" key="1">
    <citation type="submission" date="2022-05" db="EMBL/GenBank/DDBJ databases">
        <authorList>
            <person name="Pankratov T."/>
        </authorList>
    </citation>
    <scope>NUCLEOTIDE SEQUENCE</scope>
    <source>
        <strain evidence="2">BP6-180914</strain>
    </source>
</reference>
<keyword evidence="3" id="KW-1185">Reference proteome</keyword>
<dbReference type="InterPro" id="IPR001633">
    <property type="entry name" value="EAL_dom"/>
</dbReference>
<sequence>LCEGIETIGELGVLQDFGVRLIQGYLLAKPAFEALAIPAPMVPGYRDRQPSRPFLTKQVAESLVQPGGRFAG</sequence>
<organism evidence="2 3">
    <name type="scientific">Lichenifustis flavocetrariae</name>
    <dbReference type="NCBI Taxonomy" id="2949735"/>
    <lineage>
        <taxon>Bacteria</taxon>
        <taxon>Pseudomonadati</taxon>
        <taxon>Pseudomonadota</taxon>
        <taxon>Alphaproteobacteria</taxon>
        <taxon>Hyphomicrobiales</taxon>
        <taxon>Lichenihabitantaceae</taxon>
        <taxon>Lichenifustis</taxon>
    </lineage>
</organism>
<dbReference type="PROSITE" id="PS50883">
    <property type="entry name" value="EAL"/>
    <property type="match status" value="1"/>
</dbReference>
<dbReference type="SUPFAM" id="SSF141868">
    <property type="entry name" value="EAL domain-like"/>
    <property type="match status" value="1"/>
</dbReference>
<dbReference type="EMBL" id="JAMOIM010000079">
    <property type="protein sequence ID" value="MCW6512968.1"/>
    <property type="molecule type" value="Genomic_DNA"/>
</dbReference>
<name>A0AA41Z9H9_9HYPH</name>
<dbReference type="Gene3D" id="3.20.20.450">
    <property type="entry name" value="EAL domain"/>
    <property type="match status" value="1"/>
</dbReference>
<feature type="non-terminal residue" evidence="2">
    <location>
        <position position="1"/>
    </location>
</feature>
<evidence type="ECO:0000313" key="2">
    <source>
        <dbReference type="EMBL" id="MCW6512968.1"/>
    </source>
</evidence>
<dbReference type="AlphaFoldDB" id="A0AA41Z9H9"/>
<protein>
    <recommendedName>
        <fullName evidence="1">EAL domain-containing protein</fullName>
    </recommendedName>
</protein>
<feature type="domain" description="EAL" evidence="1">
    <location>
        <begin position="1"/>
        <end position="44"/>
    </location>
</feature>
<comment type="caution">
    <text evidence="2">The sequence shown here is derived from an EMBL/GenBank/DDBJ whole genome shotgun (WGS) entry which is preliminary data.</text>
</comment>
<gene>
    <name evidence="2" type="ORF">M8523_34435</name>
</gene>
<evidence type="ECO:0000259" key="1">
    <source>
        <dbReference type="PROSITE" id="PS50883"/>
    </source>
</evidence>
<dbReference type="InterPro" id="IPR035919">
    <property type="entry name" value="EAL_sf"/>
</dbReference>
<dbReference type="Proteomes" id="UP001165667">
    <property type="component" value="Unassembled WGS sequence"/>
</dbReference>
<proteinExistence type="predicted"/>
<accession>A0AA41Z9H9</accession>